<sequence>MAVLGSKVKARLNVCLNYTKPSTARGPGPGIHQEHENLKFQVSRVFEGMGYECELEAGVKREGESTGRVDVLCTKGDEILVVECKGYSSAGLSLVDLMQLAEYYYSYIREKPRGRNAKIKAFLAYRAAPGKVLLIEVSERVLKESKPDKVMKGFRGPGVFVVGDYCNYCVNKGCIVHA</sequence>
<evidence type="ECO:0000313" key="2">
    <source>
        <dbReference type="Proteomes" id="UP000594121"/>
    </source>
</evidence>
<reference evidence="1 2" key="1">
    <citation type="submission" date="2020-10" db="EMBL/GenBank/DDBJ databases">
        <title>Thermofilum lucidum 3507LT sp. nov. a novel member of Thermofilaceae family isolated from Chile hot spring, and proposal of description order Thermofilales.</title>
        <authorList>
            <person name="Zayulina K.S."/>
            <person name="Elcheninov A.G."/>
            <person name="Toshchakov S.V."/>
            <person name="Kublanov I.V."/>
        </authorList>
    </citation>
    <scope>NUCLEOTIDE SEQUENCE [LARGE SCALE GENOMIC DNA]</scope>
    <source>
        <strain evidence="1 2">3507LT</strain>
    </source>
</reference>
<dbReference type="EMBL" id="CP062310">
    <property type="protein sequence ID" value="QOJ79009.1"/>
    <property type="molecule type" value="Genomic_DNA"/>
</dbReference>
<dbReference type="SUPFAM" id="SSF52980">
    <property type="entry name" value="Restriction endonuclease-like"/>
    <property type="match status" value="1"/>
</dbReference>
<dbReference type="Proteomes" id="UP000594121">
    <property type="component" value="Chromosome"/>
</dbReference>
<name>A0A7L9FGX3_9CREN</name>
<dbReference type="InterPro" id="IPR011335">
    <property type="entry name" value="Restrct_endonuc-II-like"/>
</dbReference>
<dbReference type="KEGG" id="thel:IG193_00645"/>
<dbReference type="GeneID" id="59148359"/>
<evidence type="ECO:0008006" key="3">
    <source>
        <dbReference type="Google" id="ProtNLM"/>
    </source>
</evidence>
<organism evidence="1 2">
    <name type="scientific">Infirmifilum lucidum</name>
    <dbReference type="NCBI Taxonomy" id="2776706"/>
    <lineage>
        <taxon>Archaea</taxon>
        <taxon>Thermoproteota</taxon>
        <taxon>Thermoprotei</taxon>
        <taxon>Thermofilales</taxon>
        <taxon>Thermofilaceae</taxon>
        <taxon>Infirmifilum</taxon>
    </lineage>
</organism>
<protein>
    <recommendedName>
        <fullName evidence="3">Restriction endonuclease type IV Mrr domain-containing protein</fullName>
    </recommendedName>
</protein>
<gene>
    <name evidence="1" type="ORF">IG193_00645</name>
</gene>
<dbReference type="AlphaFoldDB" id="A0A7L9FGX3"/>
<keyword evidence="2" id="KW-1185">Reference proteome</keyword>
<proteinExistence type="predicted"/>
<dbReference type="RefSeq" id="WP_192818981.1">
    <property type="nucleotide sequence ID" value="NZ_CP062310.1"/>
</dbReference>
<evidence type="ECO:0000313" key="1">
    <source>
        <dbReference type="EMBL" id="QOJ79009.1"/>
    </source>
</evidence>
<dbReference type="InParanoid" id="A0A7L9FGX3"/>
<accession>A0A7L9FGX3</accession>